<keyword evidence="2" id="KW-0489">Methyltransferase</keyword>
<dbReference type="InterPro" id="IPR050953">
    <property type="entry name" value="N4_N6_ade-DNA_methylase"/>
</dbReference>
<dbReference type="AlphaFoldDB" id="A0A0F9HTG1"/>
<dbReference type="Gene3D" id="3.40.50.150">
    <property type="entry name" value="Vaccinia Virus protein VP39"/>
    <property type="match status" value="2"/>
</dbReference>
<dbReference type="PANTHER" id="PTHR33841:SF1">
    <property type="entry name" value="DNA METHYLTRANSFERASE A"/>
    <property type="match status" value="1"/>
</dbReference>
<protein>
    <recommendedName>
        <fullName evidence="1">site-specific DNA-methyltransferase (adenine-specific)</fullName>
        <ecNumber evidence="1">2.1.1.72</ecNumber>
    </recommendedName>
</protein>
<gene>
    <name evidence="7" type="ORF">LCGC14_1744140</name>
</gene>
<evidence type="ECO:0000256" key="4">
    <source>
        <dbReference type="ARBA" id="ARBA00022691"/>
    </source>
</evidence>
<dbReference type="GO" id="GO:0032259">
    <property type="term" value="P:methylation"/>
    <property type="evidence" value="ECO:0007669"/>
    <property type="project" value="UniProtKB-KW"/>
</dbReference>
<sequence length="896" mass="104366">QFQLIEGTERKSTGSYYTPKALIDILIRTTLQSLVEDRLIEAGDDGYERESAILDLKVCDPACGGGTFLLSALDYLGKKLAEVRNRTDSPLEDDLRKARREVLQHCIYGVDMNPLAVELAKISLWLRACVKDKPLNFLDNHIKCGNSLIGLGQKIEIDEINPNAFEAISGNKATGIPNENKKLRSRALEIIKKEIKERIKQGKPTLITSFFTESRTADICSAKFQEIVNLPENNLANINQKEILYEELKKNENYQQALNEANIWTSTFFWLFEGDSLGEIPRYTTIEQLRDKITDPELKNLMIKIQKIANDNQFFHWFIEFPEVFSSEREGFDCILTNPPWDVLEFKEIPFFTGLSNKIISAPNQSKRRELINDLKISNPSLFNYYTISWRRMKKFSHYINKSSLYNLSSKGKLNTYALFTERSWNLISPRGYTGIIAPTGIIMNYYMQDLFKSFVENRSIISIFDFSNRKKIFNIDSHFRFCLLTLGGKKINKEIIPMTFYTLFPEKIQEPLSLIYENKGKLKDVLDSLPDDHILIPLKRNDIELFNPNTLTCPSLKSKKDLELLRNLYKEGDIIIKRNNNEIINHLDIEFKVLFNISSDSELYKTENQLSALGAYPLEEESKGGIWVDSEGIKYYPLYSGKMIWQYDHRYQSEIIDTRRKQRSLKPIKNGLEEHRNTNFNTIPAYRVSEIHLNERLPYTNKFNWFLAFRDMVSVDNRRTFISTIIPKTATQDTIPLILSPIKAETYCLLLANLNSIVFDYMTRLKISGTHISFFILEQLPILKFDRFSKELIELIKNLVLELVYTSNDLKDFAIDLNYIGDPFIWDEHRRSIIQAQIDAINAILYNLTKDDLIYIIDSFDILRRKEIEKFNEFRTKSLILDAYDKFSEQKELFE</sequence>
<dbReference type="GO" id="GO:0006304">
    <property type="term" value="P:DNA modification"/>
    <property type="evidence" value="ECO:0007669"/>
    <property type="project" value="InterPro"/>
</dbReference>
<name>A0A0F9HTG1_9ZZZZ</name>
<dbReference type="PANTHER" id="PTHR33841">
    <property type="entry name" value="DNA METHYLTRANSFERASE YEEA-RELATED"/>
    <property type="match status" value="1"/>
</dbReference>
<dbReference type="PRINTS" id="PR00507">
    <property type="entry name" value="N12N6MTFRASE"/>
</dbReference>
<organism evidence="7">
    <name type="scientific">marine sediment metagenome</name>
    <dbReference type="NCBI Taxonomy" id="412755"/>
    <lineage>
        <taxon>unclassified sequences</taxon>
        <taxon>metagenomes</taxon>
        <taxon>ecological metagenomes</taxon>
    </lineage>
</organism>
<dbReference type="EMBL" id="LAZR01015997">
    <property type="protein sequence ID" value="KKM06422.1"/>
    <property type="molecule type" value="Genomic_DNA"/>
</dbReference>
<keyword evidence="4" id="KW-0949">S-adenosyl-L-methionine</keyword>
<evidence type="ECO:0000256" key="3">
    <source>
        <dbReference type="ARBA" id="ARBA00022679"/>
    </source>
</evidence>
<dbReference type="GO" id="GO:0009007">
    <property type="term" value="F:site-specific DNA-methyltransferase (adenine-specific) activity"/>
    <property type="evidence" value="ECO:0007669"/>
    <property type="project" value="UniProtKB-EC"/>
</dbReference>
<evidence type="ECO:0000259" key="6">
    <source>
        <dbReference type="Pfam" id="PF07669"/>
    </source>
</evidence>
<feature type="domain" description="Type II methyltransferase M.TaqI-like" evidence="6">
    <location>
        <begin position="105"/>
        <end position="342"/>
    </location>
</feature>
<keyword evidence="3" id="KW-0808">Transferase</keyword>
<dbReference type="InterPro" id="IPR029063">
    <property type="entry name" value="SAM-dependent_MTases_sf"/>
</dbReference>
<evidence type="ECO:0000256" key="2">
    <source>
        <dbReference type="ARBA" id="ARBA00022603"/>
    </source>
</evidence>
<evidence type="ECO:0000256" key="1">
    <source>
        <dbReference type="ARBA" id="ARBA00011900"/>
    </source>
</evidence>
<evidence type="ECO:0000256" key="5">
    <source>
        <dbReference type="ARBA" id="ARBA00047942"/>
    </source>
</evidence>
<feature type="domain" description="Type II methyltransferase M.TaqI-like" evidence="6">
    <location>
        <begin position="401"/>
        <end position="474"/>
    </location>
</feature>
<dbReference type="Pfam" id="PF07669">
    <property type="entry name" value="Eco57I"/>
    <property type="match status" value="2"/>
</dbReference>
<evidence type="ECO:0000313" key="7">
    <source>
        <dbReference type="EMBL" id="KKM06422.1"/>
    </source>
</evidence>
<dbReference type="InterPro" id="IPR011639">
    <property type="entry name" value="MethylTrfase_TaqI-like_dom"/>
</dbReference>
<comment type="caution">
    <text evidence="7">The sequence shown here is derived from an EMBL/GenBank/DDBJ whole genome shotgun (WGS) entry which is preliminary data.</text>
</comment>
<reference evidence="7" key="1">
    <citation type="journal article" date="2015" name="Nature">
        <title>Complex archaea that bridge the gap between prokaryotes and eukaryotes.</title>
        <authorList>
            <person name="Spang A."/>
            <person name="Saw J.H."/>
            <person name="Jorgensen S.L."/>
            <person name="Zaremba-Niedzwiedzka K."/>
            <person name="Martijn J."/>
            <person name="Lind A.E."/>
            <person name="van Eijk R."/>
            <person name="Schleper C."/>
            <person name="Guy L."/>
            <person name="Ettema T.J."/>
        </authorList>
    </citation>
    <scope>NUCLEOTIDE SEQUENCE</scope>
</reference>
<feature type="non-terminal residue" evidence="7">
    <location>
        <position position="1"/>
    </location>
</feature>
<comment type="catalytic activity">
    <reaction evidence="5">
        <text>a 2'-deoxyadenosine in DNA + S-adenosyl-L-methionine = an N(6)-methyl-2'-deoxyadenosine in DNA + S-adenosyl-L-homocysteine + H(+)</text>
        <dbReference type="Rhea" id="RHEA:15197"/>
        <dbReference type="Rhea" id="RHEA-COMP:12418"/>
        <dbReference type="Rhea" id="RHEA-COMP:12419"/>
        <dbReference type="ChEBI" id="CHEBI:15378"/>
        <dbReference type="ChEBI" id="CHEBI:57856"/>
        <dbReference type="ChEBI" id="CHEBI:59789"/>
        <dbReference type="ChEBI" id="CHEBI:90615"/>
        <dbReference type="ChEBI" id="CHEBI:90616"/>
        <dbReference type="EC" id="2.1.1.72"/>
    </reaction>
</comment>
<dbReference type="EC" id="2.1.1.72" evidence="1"/>
<accession>A0A0F9HTG1</accession>
<dbReference type="SUPFAM" id="SSF53335">
    <property type="entry name" value="S-adenosyl-L-methionine-dependent methyltransferases"/>
    <property type="match status" value="1"/>
</dbReference>
<proteinExistence type="predicted"/>